<comment type="caution">
    <text evidence="1">The sequence shown here is derived from an EMBL/GenBank/DDBJ whole genome shotgun (WGS) entry which is preliminary data.</text>
</comment>
<dbReference type="Proteomes" id="UP001139971">
    <property type="component" value="Unassembled WGS sequence"/>
</dbReference>
<organism evidence="1 2">
    <name type="scientific">Tahibacter soli</name>
    <dbReference type="NCBI Taxonomy" id="2983605"/>
    <lineage>
        <taxon>Bacteria</taxon>
        <taxon>Pseudomonadati</taxon>
        <taxon>Pseudomonadota</taxon>
        <taxon>Gammaproteobacteria</taxon>
        <taxon>Lysobacterales</taxon>
        <taxon>Rhodanobacteraceae</taxon>
        <taxon>Tahibacter</taxon>
    </lineage>
</organism>
<keyword evidence="2" id="KW-1185">Reference proteome</keyword>
<evidence type="ECO:0000313" key="2">
    <source>
        <dbReference type="Proteomes" id="UP001139971"/>
    </source>
</evidence>
<dbReference type="EMBL" id="JAOVZO020000023">
    <property type="protein sequence ID" value="MDC8016127.1"/>
    <property type="molecule type" value="Genomic_DNA"/>
</dbReference>
<dbReference type="AlphaFoldDB" id="A0A9X3YQK6"/>
<gene>
    <name evidence="1" type="ORF">OD750_026675</name>
</gene>
<dbReference type="Pfam" id="PF19740">
    <property type="entry name" value="DUF6229"/>
    <property type="match status" value="1"/>
</dbReference>
<protein>
    <submittedName>
        <fullName evidence="1">DUF6229 family protein</fullName>
    </submittedName>
</protein>
<dbReference type="InterPro" id="IPR046197">
    <property type="entry name" value="DUF6229"/>
</dbReference>
<reference evidence="1" key="1">
    <citation type="submission" date="2023-02" db="EMBL/GenBank/DDBJ databases">
        <title>Tahibacter soli sp. nov. isolated from soil.</title>
        <authorList>
            <person name="Baek J.H."/>
            <person name="Lee J.K."/>
            <person name="Choi D.G."/>
            <person name="Jeon C.O."/>
        </authorList>
    </citation>
    <scope>NUCLEOTIDE SEQUENCE</scope>
    <source>
        <strain evidence="1">BL</strain>
    </source>
</reference>
<proteinExistence type="predicted"/>
<dbReference type="RefSeq" id="WP_263542586.1">
    <property type="nucleotide sequence ID" value="NZ_JAOVZO020000023.1"/>
</dbReference>
<name>A0A9X3YQK6_9GAMM</name>
<evidence type="ECO:0000313" key="1">
    <source>
        <dbReference type="EMBL" id="MDC8016127.1"/>
    </source>
</evidence>
<sequence length="63" mass="6362">MQHTDEVVSGWLSGSEDSPAGPLFIEGAVATEEALTRASAAANMVTTLGQTTGSCRPSSCACC</sequence>
<accession>A0A9X3YQK6</accession>